<evidence type="ECO:0000313" key="6">
    <source>
        <dbReference type="Proteomes" id="UP001324115"/>
    </source>
</evidence>
<dbReference type="GO" id="GO:0003755">
    <property type="term" value="F:peptidyl-prolyl cis-trans isomerase activity"/>
    <property type="evidence" value="ECO:0007669"/>
    <property type="project" value="UniProtKB-KW"/>
</dbReference>
<keyword evidence="2" id="KW-0802">TPR repeat</keyword>
<dbReference type="Gene3D" id="3.10.50.40">
    <property type="match status" value="1"/>
</dbReference>
<dbReference type="SUPFAM" id="SSF54534">
    <property type="entry name" value="FKBP-like"/>
    <property type="match status" value="1"/>
</dbReference>
<dbReference type="SUPFAM" id="SSF48452">
    <property type="entry name" value="TPR-like"/>
    <property type="match status" value="1"/>
</dbReference>
<reference evidence="5 6" key="1">
    <citation type="journal article" date="2023" name="G3 (Bethesda)">
        <title>A haplotype-resolved chromosome-scale genome for Quercus rubra L. provides insights into the genetics of adaptive traits for red oak species.</title>
        <authorList>
            <person name="Kapoor B."/>
            <person name="Jenkins J."/>
            <person name="Schmutz J."/>
            <person name="Zhebentyayeva T."/>
            <person name="Kuelheim C."/>
            <person name="Coggeshall M."/>
            <person name="Heim C."/>
            <person name="Lasky J.R."/>
            <person name="Leites L."/>
            <person name="Islam-Faridi N."/>
            <person name="Romero-Severson J."/>
            <person name="DeLeo V.L."/>
            <person name="Lucas S.M."/>
            <person name="Lazic D."/>
            <person name="Gailing O."/>
            <person name="Carlson J."/>
            <person name="Staton M."/>
        </authorList>
    </citation>
    <scope>NUCLEOTIDE SEQUENCE [LARGE SCALE GENOMIC DNA]</scope>
    <source>
        <strain evidence="5">Pseudo-F2</strain>
    </source>
</reference>
<dbReference type="PANTHER" id="PTHR46674">
    <property type="entry name" value="INACTIVE PEPTIDYL-PROLYL CIS-TRANS ISOMERASE FKBP6"/>
    <property type="match status" value="1"/>
</dbReference>
<comment type="catalytic activity">
    <reaction evidence="3">
        <text>[protein]-peptidylproline (omega=180) = [protein]-peptidylproline (omega=0)</text>
        <dbReference type="Rhea" id="RHEA:16237"/>
        <dbReference type="Rhea" id="RHEA-COMP:10747"/>
        <dbReference type="Rhea" id="RHEA-COMP:10748"/>
        <dbReference type="ChEBI" id="CHEBI:83833"/>
        <dbReference type="ChEBI" id="CHEBI:83834"/>
        <dbReference type="EC" id="5.2.1.8"/>
    </reaction>
</comment>
<gene>
    <name evidence="5" type="ORF">RGQ29_022631</name>
</gene>
<dbReference type="Pfam" id="PF00254">
    <property type="entry name" value="FKBP_C"/>
    <property type="match status" value="1"/>
</dbReference>
<protein>
    <recommendedName>
        <fullName evidence="3">peptidylprolyl isomerase</fullName>
        <ecNumber evidence="3">5.2.1.8</ecNumber>
    </recommendedName>
</protein>
<evidence type="ECO:0000256" key="3">
    <source>
        <dbReference type="PROSITE-ProRule" id="PRU00277"/>
    </source>
</evidence>
<dbReference type="AlphaFoldDB" id="A0AAN7ISQ4"/>
<keyword evidence="3" id="KW-0697">Rotamase</keyword>
<keyword evidence="6" id="KW-1185">Reference proteome</keyword>
<dbReference type="InterPro" id="IPR042282">
    <property type="entry name" value="FKBP6/shu"/>
</dbReference>
<dbReference type="EC" id="5.2.1.8" evidence="3"/>
<feature type="domain" description="PPIase FKBP-type" evidence="4">
    <location>
        <begin position="64"/>
        <end position="150"/>
    </location>
</feature>
<dbReference type="Gene3D" id="1.25.40.10">
    <property type="entry name" value="Tetratricopeptide repeat domain"/>
    <property type="match status" value="1"/>
</dbReference>
<sequence>MKPQLHYGEDDCPVSVAYDFPNDDELHFEIEMIDFFKAKDVCDDLGVVKKVINEGLGWESPREPYEVTAWISAETGDGKLILSYMEGEPYFFTFGKSEVPKSLEMGIGMMPRGEKAVVYVTSQYLTQSPLIPVMEGLEEVHFEVQLVHFIQDWTGLKFRSIMDEAEKIRLTGNRLFKEGKFKLAKAKYEKNLLHLDVAACQLKLGECRNSIDTCNKMQTLHM</sequence>
<dbReference type="InterPro" id="IPR011990">
    <property type="entry name" value="TPR-like_helical_dom_sf"/>
</dbReference>
<evidence type="ECO:0000313" key="5">
    <source>
        <dbReference type="EMBL" id="KAK4585040.1"/>
    </source>
</evidence>
<evidence type="ECO:0000256" key="1">
    <source>
        <dbReference type="ARBA" id="ARBA00022737"/>
    </source>
</evidence>
<evidence type="ECO:0000256" key="2">
    <source>
        <dbReference type="ARBA" id="ARBA00022803"/>
    </source>
</evidence>
<dbReference type="PANTHER" id="PTHR46674:SF1">
    <property type="entry name" value="INACTIVE PEPTIDYL-PROLYL CIS-TRANS ISOMERASE FKBP6"/>
    <property type="match status" value="1"/>
</dbReference>
<dbReference type="InterPro" id="IPR046357">
    <property type="entry name" value="PPIase_dom_sf"/>
</dbReference>
<dbReference type="FunFam" id="3.10.50.40:FF:000039">
    <property type="entry name" value="Peptidylprolyl isomerase"/>
    <property type="match status" value="1"/>
</dbReference>
<comment type="caution">
    <text evidence="5">The sequence shown here is derived from an EMBL/GenBank/DDBJ whole genome shotgun (WGS) entry which is preliminary data.</text>
</comment>
<dbReference type="PROSITE" id="PS50059">
    <property type="entry name" value="FKBP_PPIASE"/>
    <property type="match status" value="1"/>
</dbReference>
<proteinExistence type="predicted"/>
<name>A0AAN7ISQ4_QUERU</name>
<organism evidence="5 6">
    <name type="scientific">Quercus rubra</name>
    <name type="common">Northern red oak</name>
    <name type="synonym">Quercus borealis</name>
    <dbReference type="NCBI Taxonomy" id="3512"/>
    <lineage>
        <taxon>Eukaryota</taxon>
        <taxon>Viridiplantae</taxon>
        <taxon>Streptophyta</taxon>
        <taxon>Embryophyta</taxon>
        <taxon>Tracheophyta</taxon>
        <taxon>Spermatophyta</taxon>
        <taxon>Magnoliopsida</taxon>
        <taxon>eudicotyledons</taxon>
        <taxon>Gunneridae</taxon>
        <taxon>Pentapetalae</taxon>
        <taxon>rosids</taxon>
        <taxon>fabids</taxon>
        <taxon>Fagales</taxon>
        <taxon>Fagaceae</taxon>
        <taxon>Quercus</taxon>
    </lineage>
</organism>
<dbReference type="InterPro" id="IPR001179">
    <property type="entry name" value="PPIase_FKBP_dom"/>
</dbReference>
<accession>A0AAN7ISQ4</accession>
<keyword evidence="1" id="KW-0677">Repeat</keyword>
<evidence type="ECO:0000259" key="4">
    <source>
        <dbReference type="PROSITE" id="PS50059"/>
    </source>
</evidence>
<keyword evidence="3" id="KW-0413">Isomerase</keyword>
<dbReference type="Proteomes" id="UP001324115">
    <property type="component" value="Unassembled WGS sequence"/>
</dbReference>
<dbReference type="EMBL" id="JAXUIC010000006">
    <property type="protein sequence ID" value="KAK4585040.1"/>
    <property type="molecule type" value="Genomic_DNA"/>
</dbReference>